<dbReference type="PROSITE" id="PS50005">
    <property type="entry name" value="TPR"/>
    <property type="match status" value="1"/>
</dbReference>
<dbReference type="Pfam" id="PF00515">
    <property type="entry name" value="TPR_1"/>
    <property type="match status" value="1"/>
</dbReference>
<feature type="domain" description="Glycosyltransferase 2-like" evidence="2">
    <location>
        <begin position="6"/>
        <end position="91"/>
    </location>
</feature>
<dbReference type="Pfam" id="PF00535">
    <property type="entry name" value="Glycos_transf_2"/>
    <property type="match status" value="1"/>
</dbReference>
<dbReference type="RefSeq" id="WP_014182864.1">
    <property type="nucleotide sequence ID" value="NC_016584.1"/>
</dbReference>
<dbReference type="SUPFAM" id="SSF48452">
    <property type="entry name" value="TPR-like"/>
    <property type="match status" value="2"/>
</dbReference>
<dbReference type="eggNOG" id="COG0463">
    <property type="taxonomic scope" value="Bacteria"/>
</dbReference>
<reference evidence="3 4" key="2">
    <citation type="journal article" date="2012" name="J. Bacteriol.">
        <title>Complete genome sequences of Desulfosporosinus orientis DSM765T, Desulfosporosinus youngiae DSM17734T, Desulfosporosinus meridiei DSM13257T, and Desulfosporosinus acidiphilus DSM22704T.</title>
        <authorList>
            <person name="Pester M."/>
            <person name="Brambilla E."/>
            <person name="Alazard D."/>
            <person name="Rattei T."/>
            <person name="Weinmaier T."/>
            <person name="Han J."/>
            <person name="Lucas S."/>
            <person name="Lapidus A."/>
            <person name="Cheng J.F."/>
            <person name="Goodwin L."/>
            <person name="Pitluck S."/>
            <person name="Peters L."/>
            <person name="Ovchinnikova G."/>
            <person name="Teshima H."/>
            <person name="Detter J.C."/>
            <person name="Han C.S."/>
            <person name="Tapia R."/>
            <person name="Land M.L."/>
            <person name="Hauser L."/>
            <person name="Kyrpides N.C."/>
            <person name="Ivanova N.N."/>
            <person name="Pagani I."/>
            <person name="Huntmann M."/>
            <person name="Wei C.L."/>
            <person name="Davenport K.W."/>
            <person name="Daligault H."/>
            <person name="Chain P.S."/>
            <person name="Chen A."/>
            <person name="Mavromatis K."/>
            <person name="Markowitz V."/>
            <person name="Szeto E."/>
            <person name="Mikhailova N."/>
            <person name="Pati A."/>
            <person name="Wagner M."/>
            <person name="Woyke T."/>
            <person name="Ollivier B."/>
            <person name="Klenk H.P."/>
            <person name="Spring S."/>
            <person name="Loy A."/>
        </authorList>
    </citation>
    <scope>NUCLEOTIDE SEQUENCE [LARGE SCALE GENOMIC DNA]</scope>
    <source>
        <strain evidence="4">ATCC 19365 / DSM 765 / NCIMB 8382 / VKM B-1628</strain>
    </source>
</reference>
<evidence type="ECO:0000256" key="1">
    <source>
        <dbReference type="PROSITE-ProRule" id="PRU00339"/>
    </source>
</evidence>
<evidence type="ECO:0000313" key="4">
    <source>
        <dbReference type="Proteomes" id="UP000006346"/>
    </source>
</evidence>
<dbReference type="AlphaFoldDB" id="G7W522"/>
<dbReference type="GO" id="GO:0016740">
    <property type="term" value="F:transferase activity"/>
    <property type="evidence" value="ECO:0007669"/>
    <property type="project" value="UniProtKB-KW"/>
</dbReference>
<dbReference type="HOGENOM" id="CLU_023736_1_0_9"/>
<dbReference type="eggNOG" id="COG0457">
    <property type="taxonomic scope" value="Bacteria"/>
</dbReference>
<dbReference type="PANTHER" id="PTHR43630:SF2">
    <property type="entry name" value="GLYCOSYLTRANSFERASE"/>
    <property type="match status" value="1"/>
</dbReference>
<dbReference type="PANTHER" id="PTHR43630">
    <property type="entry name" value="POLY-BETA-1,6-N-ACETYL-D-GLUCOSAMINE SYNTHASE"/>
    <property type="match status" value="1"/>
</dbReference>
<dbReference type="PATRIC" id="fig|768706.3.peg.284"/>
<sequence>MNQRISLTMIVKNESPHLAKCLESIKNAVDEIVIVDTGSDDDTVCIAKKYTSKVYFYPWNNDFSAARNFAIEYASGDWILSIDADEEVKYQKTDCLHTLLGLENDKEAFLLPLLNPISDSGEEYNTFYVLRLFRNNGRYRYVGKIHEQVFIPNQEMIGLATEPILKHQFLPRKQRHQKRDRNLRLLKKAFQKDPKNLFLHYYLGVEWLMLGKASYALPLLQSAYCGLGDNYLLFRSPALKYLTLAYKELGQHNDALTLCIQTSLEYPNYTDIFYLGGLLFEEKKEYPIAIKWFNQAISCGPPPALFSHFTGTESFLAFYHLGFCYEKLGKSLKARQAFETALKLNPKYPFPLYSLFLNLLSEKTPPMIYKHLDDLKFLATPLLCFTTAELFFLSNQAELAFLCLDDYKDRLLNEESFLFYYSKYSIFSGRMDAGLKSIGEIGIQNPYYEKAQVLSVVAIILLGDFQKARLLGIKLWQNPSSRGDAYLLLWLIRFIQKLTPPPPVSKIREQEIYDKVLKLYTDCRHYQSPIFTPQPIVDIYRLGLEELMKSSEKGFLQLLRDYDQRLNELKNHLTARFGTGWLPHGY</sequence>
<feature type="repeat" description="TPR" evidence="1">
    <location>
        <begin position="315"/>
        <end position="348"/>
    </location>
</feature>
<dbReference type="InterPro" id="IPR011990">
    <property type="entry name" value="TPR-like_helical_dom_sf"/>
</dbReference>
<dbReference type="InterPro" id="IPR001173">
    <property type="entry name" value="Glyco_trans_2-like"/>
</dbReference>
<keyword evidence="1" id="KW-0802">TPR repeat</keyword>
<evidence type="ECO:0000313" key="3">
    <source>
        <dbReference type="EMBL" id="AET66038.1"/>
    </source>
</evidence>
<organism evidence="3 4">
    <name type="scientific">Desulfosporosinus orientis (strain ATCC 19365 / DSM 765 / NCIMB 8382 / VKM B-1628 / Singapore I)</name>
    <name type="common">Desulfotomaculum orientis</name>
    <dbReference type="NCBI Taxonomy" id="768706"/>
    <lineage>
        <taxon>Bacteria</taxon>
        <taxon>Bacillati</taxon>
        <taxon>Bacillota</taxon>
        <taxon>Clostridia</taxon>
        <taxon>Eubacteriales</taxon>
        <taxon>Desulfitobacteriaceae</taxon>
        <taxon>Desulfosporosinus</taxon>
    </lineage>
</organism>
<dbReference type="SUPFAM" id="SSF53448">
    <property type="entry name" value="Nucleotide-diphospho-sugar transferases"/>
    <property type="match status" value="1"/>
</dbReference>
<dbReference type="CDD" id="cd02511">
    <property type="entry name" value="Beta4Glucosyltransferase"/>
    <property type="match status" value="1"/>
</dbReference>
<accession>G7W522</accession>
<dbReference type="Gene3D" id="3.90.550.10">
    <property type="entry name" value="Spore Coat Polysaccharide Biosynthesis Protein SpsA, Chain A"/>
    <property type="match status" value="1"/>
</dbReference>
<dbReference type="InterPro" id="IPR019734">
    <property type="entry name" value="TPR_rpt"/>
</dbReference>
<name>G7W522_DESOD</name>
<dbReference type="OrthoDB" id="9815923at2"/>
<proteinExistence type="predicted"/>
<keyword evidence="3" id="KW-0808">Transferase</keyword>
<dbReference type="SMART" id="SM00028">
    <property type="entry name" value="TPR"/>
    <property type="match status" value="3"/>
</dbReference>
<keyword evidence="4" id="KW-1185">Reference proteome</keyword>
<dbReference type="Gene3D" id="1.25.40.10">
    <property type="entry name" value="Tetratricopeptide repeat domain"/>
    <property type="match status" value="1"/>
</dbReference>
<dbReference type="Proteomes" id="UP000006346">
    <property type="component" value="Chromosome"/>
</dbReference>
<protein>
    <submittedName>
        <fullName evidence="3">Glycosyl transferase</fullName>
    </submittedName>
</protein>
<reference evidence="4" key="1">
    <citation type="submission" date="2011-11" db="EMBL/GenBank/DDBJ databases">
        <title>Complete sequence of Desulfosporosinus orientis DSM 765.</title>
        <authorList>
            <person name="Lucas S."/>
            <person name="Han J."/>
            <person name="Lapidus A."/>
            <person name="Cheng J.-F."/>
            <person name="Goodwin L."/>
            <person name="Pitluck S."/>
            <person name="Peters L."/>
            <person name="Ovchinnikova G."/>
            <person name="Teshima H."/>
            <person name="Detter J.C."/>
            <person name="Han C."/>
            <person name="Tapia R."/>
            <person name="Land M."/>
            <person name="Hauser L."/>
            <person name="Kyrpides N."/>
            <person name="Ivanova N."/>
            <person name="Pagani I."/>
            <person name="Pester M."/>
            <person name="Spring S."/>
            <person name="Ollivier B."/>
            <person name="Rattei T."/>
            <person name="Klenk H.-P."/>
            <person name="Wagner M."/>
            <person name="Loy A."/>
            <person name="Woyke T."/>
        </authorList>
    </citation>
    <scope>NUCLEOTIDE SEQUENCE [LARGE SCALE GENOMIC DNA]</scope>
    <source>
        <strain evidence="4">ATCC 19365 / DSM 765 / NCIMB 8382 / VKM B-1628</strain>
    </source>
</reference>
<dbReference type="KEGG" id="dor:Desor_0324"/>
<dbReference type="InterPro" id="IPR029044">
    <property type="entry name" value="Nucleotide-diphossugar_trans"/>
</dbReference>
<dbReference type="EMBL" id="CP003108">
    <property type="protein sequence ID" value="AET66038.1"/>
    <property type="molecule type" value="Genomic_DNA"/>
</dbReference>
<dbReference type="STRING" id="768706.Desor_0324"/>
<evidence type="ECO:0000259" key="2">
    <source>
        <dbReference type="Pfam" id="PF00535"/>
    </source>
</evidence>
<gene>
    <name evidence="3" type="ordered locus">Desor_0324</name>
</gene>